<dbReference type="AlphaFoldDB" id="A0A170PEM5"/>
<evidence type="ECO:0000313" key="4">
    <source>
        <dbReference type="Proteomes" id="UP000215027"/>
    </source>
</evidence>
<dbReference type="InterPro" id="IPR027417">
    <property type="entry name" value="P-loop_NTPase"/>
</dbReference>
<feature type="domain" description="Effector-associated" evidence="1">
    <location>
        <begin position="7"/>
        <end position="67"/>
    </location>
</feature>
<keyword evidence="4" id="KW-1185">Reference proteome</keyword>
<dbReference type="Pfam" id="PF20703">
    <property type="entry name" value="nSTAND1"/>
    <property type="match status" value="1"/>
</dbReference>
<sequence>MDPMQFLDILDDALTEAELSELCRRFGVAFAAFPGATKRDRTREFLGYVRRQGRMAGLAEATVALRPDLNTAVAQLYVGKEQELAWLDQIAGGEGRPLDSGLTWRWPGATPAPASPAPELDPPLPVAPTNPYSPGARVTDAAMFFGRAVEREQIRRLLADGAHVAIIGGRGFGGSSLLQRAAEEIDATGGQLAATIDMKDPAHHTAPALLNAIWSQWWRRVKPENPVPVYTLAEFVTAVRKLNAAGYRPLLFLDEFEQLVWRKTTFDDPLLDAWHELGREGLLGLALTGHTSPADLLAQQGFATRFYELFRQLDLGLLDEPAARDVLTVPLQRAGLAIPEGAVEHLLAQAGPHPFFLQLAGLYLFDSVAQSTYARAEVTRRFEAAAEPFWLEMWESLSPLAQAHYPLGGARPGDGIGGRQQRILVNKGLLLAGETDLRPFSEGFARWLRRMQAAMAAAAEATASQAAQAML</sequence>
<reference evidence="3" key="1">
    <citation type="submission" date="2016-01" db="EMBL/GenBank/DDBJ databases">
        <authorList>
            <person name="Mcilroy J.S."/>
            <person name="Karst M S."/>
            <person name="Albertsen M."/>
        </authorList>
    </citation>
    <scope>NUCLEOTIDE SEQUENCE</scope>
    <source>
        <strain evidence="3">Cfx-K</strain>
    </source>
</reference>
<feature type="domain" description="Novel STAND NTPase 1" evidence="2">
    <location>
        <begin position="139"/>
        <end position="373"/>
    </location>
</feature>
<proteinExistence type="predicted"/>
<dbReference type="Proteomes" id="UP000215027">
    <property type="component" value="Chromosome I"/>
</dbReference>
<evidence type="ECO:0000259" key="2">
    <source>
        <dbReference type="Pfam" id="PF20703"/>
    </source>
</evidence>
<dbReference type="EMBL" id="LN890655">
    <property type="protein sequence ID" value="CUS02667.2"/>
    <property type="molecule type" value="Genomic_DNA"/>
</dbReference>
<dbReference type="OrthoDB" id="446165at2"/>
<dbReference type="InterPro" id="IPR045435">
    <property type="entry name" value="EAD7"/>
</dbReference>
<dbReference type="RefSeq" id="WP_157912883.1">
    <property type="nucleotide sequence ID" value="NZ_LN890655.1"/>
</dbReference>
<dbReference type="PANTHER" id="PTHR34301">
    <property type="entry name" value="DNA-BINDING PROTEIN-RELATED"/>
    <property type="match status" value="1"/>
</dbReference>
<dbReference type="KEGG" id="pbf:CFX0092_A0789"/>
<organism evidence="3 4">
    <name type="scientific">Candidatus Promineifilum breve</name>
    <dbReference type="NCBI Taxonomy" id="1806508"/>
    <lineage>
        <taxon>Bacteria</taxon>
        <taxon>Bacillati</taxon>
        <taxon>Chloroflexota</taxon>
        <taxon>Ardenticatenia</taxon>
        <taxon>Candidatus Promineifilales</taxon>
        <taxon>Candidatus Promineifilaceae</taxon>
        <taxon>Candidatus Promineifilum</taxon>
    </lineage>
</organism>
<evidence type="ECO:0000313" key="3">
    <source>
        <dbReference type="EMBL" id="CUS02667.2"/>
    </source>
</evidence>
<gene>
    <name evidence="3" type="ORF">CFX0092_A0789</name>
</gene>
<dbReference type="InterPro" id="IPR049052">
    <property type="entry name" value="nSTAND1"/>
</dbReference>
<protein>
    <submittedName>
        <fullName evidence="3">Uncharacterized protein</fullName>
    </submittedName>
</protein>
<dbReference type="PANTHER" id="PTHR34301:SF8">
    <property type="entry name" value="ATPASE DOMAIN-CONTAINING PROTEIN"/>
    <property type="match status" value="1"/>
</dbReference>
<evidence type="ECO:0000259" key="1">
    <source>
        <dbReference type="Pfam" id="PF19960"/>
    </source>
</evidence>
<dbReference type="Pfam" id="PF19960">
    <property type="entry name" value="EAD7"/>
    <property type="match status" value="1"/>
</dbReference>
<dbReference type="Gene3D" id="3.40.50.300">
    <property type="entry name" value="P-loop containing nucleotide triphosphate hydrolases"/>
    <property type="match status" value="1"/>
</dbReference>
<name>A0A170PEM5_9CHLR</name>
<dbReference type="SUPFAM" id="SSF52540">
    <property type="entry name" value="P-loop containing nucleoside triphosphate hydrolases"/>
    <property type="match status" value="1"/>
</dbReference>
<accession>A0A170PEM5</accession>